<evidence type="ECO:0000313" key="3">
    <source>
        <dbReference type="Proteomes" id="UP001642487"/>
    </source>
</evidence>
<evidence type="ECO:0000256" key="1">
    <source>
        <dbReference type="SAM" id="MobiDB-lite"/>
    </source>
</evidence>
<accession>A0ABP0XYR2</accession>
<feature type="compositionally biased region" description="Polar residues" evidence="1">
    <location>
        <begin position="64"/>
        <end position="75"/>
    </location>
</feature>
<keyword evidence="3" id="KW-1185">Reference proteome</keyword>
<protein>
    <submittedName>
        <fullName evidence="2">Uncharacterized protein</fullName>
    </submittedName>
</protein>
<gene>
    <name evidence="2" type="ORF">CITCOLO1_LOCUS4199</name>
</gene>
<reference evidence="2 3" key="1">
    <citation type="submission" date="2024-03" db="EMBL/GenBank/DDBJ databases">
        <authorList>
            <person name="Gkanogiannis A."/>
            <person name="Becerra Lopez-Lavalle L."/>
        </authorList>
    </citation>
    <scope>NUCLEOTIDE SEQUENCE [LARGE SCALE GENOMIC DNA]</scope>
</reference>
<feature type="compositionally biased region" description="Basic and acidic residues" evidence="1">
    <location>
        <begin position="140"/>
        <end position="162"/>
    </location>
</feature>
<dbReference type="EMBL" id="OZ021745">
    <property type="protein sequence ID" value="CAK9312506.1"/>
    <property type="molecule type" value="Genomic_DNA"/>
</dbReference>
<feature type="region of interest" description="Disordered" evidence="1">
    <location>
        <begin position="29"/>
        <end position="182"/>
    </location>
</feature>
<name>A0ABP0XYR2_9ROSI</name>
<organism evidence="2 3">
    <name type="scientific">Citrullus colocynthis</name>
    <name type="common">colocynth</name>
    <dbReference type="NCBI Taxonomy" id="252529"/>
    <lineage>
        <taxon>Eukaryota</taxon>
        <taxon>Viridiplantae</taxon>
        <taxon>Streptophyta</taxon>
        <taxon>Embryophyta</taxon>
        <taxon>Tracheophyta</taxon>
        <taxon>Spermatophyta</taxon>
        <taxon>Magnoliopsida</taxon>
        <taxon>eudicotyledons</taxon>
        <taxon>Gunneridae</taxon>
        <taxon>Pentapetalae</taxon>
        <taxon>rosids</taxon>
        <taxon>fabids</taxon>
        <taxon>Cucurbitales</taxon>
        <taxon>Cucurbitaceae</taxon>
        <taxon>Benincaseae</taxon>
        <taxon>Citrullus</taxon>
    </lineage>
</organism>
<dbReference type="Proteomes" id="UP001642487">
    <property type="component" value="Chromosome 11"/>
</dbReference>
<sequence>MEGWGQIPSQPSNYVSILHLRERWLKENERNQKLDQQEQQQNVLQTEPEEKDDQKPVVQKPRINASSWSRNGSRNESGKFHRHYRAVPAIKPRNVNEPCKKTEDEGEPQLAVSQIERDEKKGKKSKRKEVMDKTSPAPEENLKEEMKETECEVRVEKGEKNVRARKIDKKKGTGNQCGPEKTGYMHEMKEMENKLSLTSASFEIKRERNNGVYRGSRQANWNFGDRRNLVRWGPRKQRDVGMIWVRKDELSKVA</sequence>
<evidence type="ECO:0000313" key="2">
    <source>
        <dbReference type="EMBL" id="CAK9312506.1"/>
    </source>
</evidence>
<proteinExistence type="predicted"/>